<gene>
    <name evidence="2" type="ordered locus">PMT_0057</name>
</gene>
<accession>Q7V997</accession>
<dbReference type="SMR" id="Q7V997"/>
<dbReference type="KEGG" id="pmt:PMT_0057"/>
<dbReference type="Proteomes" id="UP000001423">
    <property type="component" value="Chromosome"/>
</dbReference>
<proteinExistence type="predicted"/>
<dbReference type="GO" id="GO:0030435">
    <property type="term" value="P:sporulation resulting in formation of a cellular spore"/>
    <property type="evidence" value="ECO:0007669"/>
    <property type="project" value="InterPro"/>
</dbReference>
<reference evidence="2 3" key="1">
    <citation type="journal article" date="2003" name="Nature">
        <title>Genome divergence in two Prochlorococcus ecotypes reflects oceanic niche differentiation.</title>
        <authorList>
            <person name="Rocap G."/>
            <person name="Larimer F.W."/>
            <person name="Lamerdin J.E."/>
            <person name="Malfatti S."/>
            <person name="Chain P."/>
            <person name="Ahlgren N.A."/>
            <person name="Arellano A."/>
            <person name="Coleman M."/>
            <person name="Hauser L."/>
            <person name="Hess W.R."/>
            <person name="Johnson Z.I."/>
            <person name="Land M.L."/>
            <person name="Lindell D."/>
            <person name="Post A.F."/>
            <person name="Regala W."/>
            <person name="Shah M."/>
            <person name="Shaw S.L."/>
            <person name="Steglich C."/>
            <person name="Sullivan M.B."/>
            <person name="Ting C.S."/>
            <person name="Tolonen A."/>
            <person name="Webb E.A."/>
            <person name="Zinser E.R."/>
            <person name="Chisholm S.W."/>
        </authorList>
    </citation>
    <scope>NUCLEOTIDE SEQUENCE [LARGE SCALE GENOMIC DNA]</scope>
    <source>
        <strain evidence="3">MIT 9313</strain>
    </source>
</reference>
<dbReference type="RefSeq" id="WP_011129436.1">
    <property type="nucleotide sequence ID" value="NC_005071.1"/>
</dbReference>
<name>Q7V997_PROMM</name>
<feature type="domain" description="Sporulation stage II protein D amidase enhancer LytB N-terminal" evidence="1">
    <location>
        <begin position="240"/>
        <end position="328"/>
    </location>
</feature>
<dbReference type="AlphaFoldDB" id="Q7V997"/>
<dbReference type="Pfam" id="PF08486">
    <property type="entry name" value="SpoIID"/>
    <property type="match status" value="1"/>
</dbReference>
<dbReference type="InterPro" id="IPR013486">
    <property type="entry name" value="SpoIID/LytB"/>
</dbReference>
<evidence type="ECO:0000313" key="3">
    <source>
        <dbReference type="Proteomes" id="UP000001423"/>
    </source>
</evidence>
<sequence length="536" mass="57702">MMGVCRGEALAKTFHRSLIRSKQVISGALVLLGVCTVGCDAQEVIPPVGSVGMPTHQAVQAPPVPMSGRSLLWVALQPYLGQGTTSSRSAPSLRLISAGHQPLLLKDARGDVQRAPVITITWRLVALEEPLQLSRQVAGPFASFESAEQVASQWRELGVAAVVAHPSEWEVWAPQGVQPLPGVDIRLWQGIVSTAVQPVIQGDSGDRSLVGPIQIDAPDGLSWKGGVYLGPFQLQVDAYGSWTLVEHVPLERYLEGVVPHEIGAGAPSAALAAQTVLARTWALANSHRFALDGYHLCSDTQCQVYSDPRQASFGVRQAIVSTAGKVLSWKEQPINAVYHASNGGVMAAGSEAWSMESVPYLRAQLDGSVGWVDRFLLPLTERVVVKSLLDNADGAYGLGHPRFRWTRTLTAEQLKQALRLVAPSLSMPQRLTVLERGPSGRVLSLEIRDEGHQPPVVLRLDGIRRHLRQLPSTLFVVEEVGVGVWQLSGGGFGHGAGLSQAGAVDLARRGWTTEQILSHYYPGTTYGPLPEMKDAP</sequence>
<keyword evidence="3" id="KW-1185">Reference proteome</keyword>
<dbReference type="InterPro" id="IPR013693">
    <property type="entry name" value="SpoIID/LytB_N"/>
</dbReference>
<dbReference type="NCBIfam" id="TIGR02669">
    <property type="entry name" value="SpoIID_LytB"/>
    <property type="match status" value="1"/>
</dbReference>
<dbReference type="eggNOG" id="COG2385">
    <property type="taxonomic scope" value="Bacteria"/>
</dbReference>
<protein>
    <submittedName>
        <fullName evidence="2">Possible amidase enhancer</fullName>
    </submittedName>
</protein>
<evidence type="ECO:0000313" key="2">
    <source>
        <dbReference type="EMBL" id="CAE20232.1"/>
    </source>
</evidence>
<evidence type="ECO:0000259" key="1">
    <source>
        <dbReference type="Pfam" id="PF08486"/>
    </source>
</evidence>
<organism evidence="2 3">
    <name type="scientific">Prochlorococcus marinus (strain MIT 9313)</name>
    <dbReference type="NCBI Taxonomy" id="74547"/>
    <lineage>
        <taxon>Bacteria</taxon>
        <taxon>Bacillati</taxon>
        <taxon>Cyanobacteriota</taxon>
        <taxon>Cyanophyceae</taxon>
        <taxon>Synechococcales</taxon>
        <taxon>Prochlorococcaceae</taxon>
        <taxon>Prochlorococcus</taxon>
    </lineage>
</organism>
<dbReference type="HOGENOM" id="CLU_036694_0_0_3"/>
<dbReference type="EMBL" id="BX548175">
    <property type="protein sequence ID" value="CAE20232.1"/>
    <property type="molecule type" value="Genomic_DNA"/>
</dbReference>